<evidence type="ECO:0000256" key="1">
    <source>
        <dbReference type="ARBA" id="ARBA00022669"/>
    </source>
</evidence>
<feature type="region of interest" description="Disordered" evidence="4">
    <location>
        <begin position="98"/>
        <end position="137"/>
    </location>
</feature>
<accession>A0A5N7CSI4</accession>
<evidence type="ECO:0000256" key="5">
    <source>
        <dbReference type="SAM" id="SignalP"/>
    </source>
</evidence>
<proteinExistence type="predicted"/>
<dbReference type="PANTHER" id="PTHR34997">
    <property type="entry name" value="AM15"/>
    <property type="match status" value="1"/>
</dbReference>
<keyword evidence="2 5" id="KW-0732">Signal</keyword>
<gene>
    <name evidence="7" type="ORF">BDV23DRAFT_177529</name>
</gene>
<dbReference type="InterPro" id="IPR052210">
    <property type="entry name" value="LysM1-like"/>
</dbReference>
<evidence type="ECO:0000256" key="3">
    <source>
        <dbReference type="ARBA" id="ARBA00023026"/>
    </source>
</evidence>
<dbReference type="GO" id="GO:0008061">
    <property type="term" value="F:chitin binding"/>
    <property type="evidence" value="ECO:0007669"/>
    <property type="project" value="UniProtKB-KW"/>
</dbReference>
<feature type="region of interest" description="Disordered" evidence="4">
    <location>
        <begin position="573"/>
        <end position="605"/>
    </location>
</feature>
<dbReference type="AlphaFoldDB" id="A0A5N7CSI4"/>
<feature type="domain" description="LysM" evidence="6">
    <location>
        <begin position="176"/>
        <end position="224"/>
    </location>
</feature>
<evidence type="ECO:0000256" key="4">
    <source>
        <dbReference type="SAM" id="MobiDB-lite"/>
    </source>
</evidence>
<protein>
    <recommendedName>
        <fullName evidence="6">LysM domain-containing protein</fullName>
    </recommendedName>
</protein>
<keyword evidence="1" id="KW-0147">Chitin-binding</keyword>
<feature type="chain" id="PRO_5025016148" description="LysM domain-containing protein" evidence="5">
    <location>
        <begin position="22"/>
        <end position="694"/>
    </location>
</feature>
<keyword evidence="3" id="KW-0843">Virulence</keyword>
<dbReference type="Gene3D" id="3.10.350.10">
    <property type="entry name" value="LysM domain"/>
    <property type="match status" value="5"/>
</dbReference>
<sequence length="694" mass="75494">MTPVQLTLALLLVAIAALANAASTTWDTNPSQATLPGTASNCNKWHTAKKDEDCSTVQRAFGISADDFFRWNLSVSKDCKKNFWADTSYCVGVGPAIPSGTPNPTSTHSSSTTTTPVKTPPSDSVTSTAASSNPPMASATYTINHPITTQNMTEPTLETAWPPTKTQAGQPTSCVGWHEVRIADTCDTIAGRYSAFATIEELLEWNPGLKEDCDHPLLGYFVCVMIKPNGLTLSYPTATTPVTIPTPTPYTPPPPVCPNSTDATVFTPSPTQPGMATGCRVYHHATTGDSCSKIVSKYKYINEKQLQEWNPALGSVCKGLVPNFYYCLYPSTFVPMPPTVTTAPAPTQSGIASNCKAWYQVKDAEICSEIALIFGTFSEGDFKAWNPSVGKGCTKILKDNWYCVAVPSTPSTRTAPVPTFPTSVPRQPNVIKNCTTWWHVSENEDCYDVSRKNSIKVEEFLRWNPDVRSSQNDCKFLHVDHEVCVGIRPKPPIPGCLAIPGNTTTSSYVTRALPTKTGWTKTLTTTAIVTQCEDPSSSTCATAMVTTTAIVTLFPLPTAEATHTKFVTSTVTITHDGSSSSRKPPETSTPMVTPPLPHQTSKQGSTLITPSTKGPFCANPDWASTTAESFNHNGDYKDYDEVLDFVYAEDKRAGVYHDCDYYEDNSLLDFVYLGYTYERAGLYYDNSNSMLLFV</sequence>
<name>A0A5N7CSI4_PETAA</name>
<dbReference type="EMBL" id="ML735214">
    <property type="protein sequence ID" value="KAE8396533.1"/>
    <property type="molecule type" value="Genomic_DNA"/>
</dbReference>
<feature type="compositionally biased region" description="Low complexity" evidence="4">
    <location>
        <begin position="98"/>
        <end position="128"/>
    </location>
</feature>
<dbReference type="Pfam" id="PF01476">
    <property type="entry name" value="LysM"/>
    <property type="match status" value="2"/>
</dbReference>
<dbReference type="PROSITE" id="PS51782">
    <property type="entry name" value="LYSM"/>
    <property type="match status" value="5"/>
</dbReference>
<reference evidence="7" key="1">
    <citation type="submission" date="2019-04" db="EMBL/GenBank/DDBJ databases">
        <title>Friends and foes A comparative genomics studyof 23 Aspergillus species from section Flavi.</title>
        <authorList>
            <consortium name="DOE Joint Genome Institute"/>
            <person name="Kjaerbolling I."/>
            <person name="Vesth T."/>
            <person name="Frisvad J.C."/>
            <person name="Nybo J.L."/>
            <person name="Theobald S."/>
            <person name="Kildgaard S."/>
            <person name="Isbrandt T."/>
            <person name="Kuo A."/>
            <person name="Sato A."/>
            <person name="Lyhne E.K."/>
            <person name="Kogle M.E."/>
            <person name="Wiebenga A."/>
            <person name="Kun R.S."/>
            <person name="Lubbers R.J."/>
            <person name="Makela M.R."/>
            <person name="Barry K."/>
            <person name="Chovatia M."/>
            <person name="Clum A."/>
            <person name="Daum C."/>
            <person name="Haridas S."/>
            <person name="He G."/>
            <person name="LaButti K."/>
            <person name="Lipzen A."/>
            <person name="Mondo S."/>
            <person name="Riley R."/>
            <person name="Salamov A."/>
            <person name="Simmons B.A."/>
            <person name="Magnuson J.K."/>
            <person name="Henrissat B."/>
            <person name="Mortensen U.H."/>
            <person name="Larsen T.O."/>
            <person name="Devries R.P."/>
            <person name="Grigoriev I.V."/>
            <person name="Machida M."/>
            <person name="Baker S.E."/>
            <person name="Andersen M.R."/>
        </authorList>
    </citation>
    <scope>NUCLEOTIDE SEQUENCE [LARGE SCALE GENOMIC DNA]</scope>
    <source>
        <strain evidence="7">IBT 14317</strain>
    </source>
</reference>
<evidence type="ECO:0000259" key="6">
    <source>
        <dbReference type="PROSITE" id="PS51782"/>
    </source>
</evidence>
<evidence type="ECO:0000256" key="2">
    <source>
        <dbReference type="ARBA" id="ARBA00022729"/>
    </source>
</evidence>
<dbReference type="PANTHER" id="PTHR34997:SF2">
    <property type="entry name" value="LYSM DOMAIN-CONTAINING PROTEIN-RELATED"/>
    <property type="match status" value="1"/>
</dbReference>
<dbReference type="InterPro" id="IPR036779">
    <property type="entry name" value="LysM_dom_sf"/>
</dbReference>
<dbReference type="OrthoDB" id="5985073at2759"/>
<feature type="domain" description="LysM" evidence="6">
    <location>
        <begin position="281"/>
        <end position="328"/>
    </location>
</feature>
<dbReference type="Proteomes" id="UP000326877">
    <property type="component" value="Unassembled WGS sequence"/>
</dbReference>
<feature type="compositionally biased region" description="Polar residues" evidence="4">
    <location>
        <begin position="573"/>
        <end position="591"/>
    </location>
</feature>
<feature type="domain" description="LysM" evidence="6">
    <location>
        <begin position="357"/>
        <end position="404"/>
    </location>
</feature>
<evidence type="ECO:0000313" key="7">
    <source>
        <dbReference type="EMBL" id="KAE8396533.1"/>
    </source>
</evidence>
<organism evidence="7">
    <name type="scientific">Petromyces alliaceus</name>
    <name type="common">Aspergillus alliaceus</name>
    <dbReference type="NCBI Taxonomy" id="209559"/>
    <lineage>
        <taxon>Eukaryota</taxon>
        <taxon>Fungi</taxon>
        <taxon>Dikarya</taxon>
        <taxon>Ascomycota</taxon>
        <taxon>Pezizomycotina</taxon>
        <taxon>Eurotiomycetes</taxon>
        <taxon>Eurotiomycetidae</taxon>
        <taxon>Eurotiales</taxon>
        <taxon>Aspergillaceae</taxon>
        <taxon>Aspergillus</taxon>
        <taxon>Aspergillus subgen. Circumdati</taxon>
    </lineage>
</organism>
<dbReference type="CDD" id="cd00118">
    <property type="entry name" value="LysM"/>
    <property type="match status" value="2"/>
</dbReference>
<feature type="signal peptide" evidence="5">
    <location>
        <begin position="1"/>
        <end position="21"/>
    </location>
</feature>
<dbReference type="SMART" id="SM00257">
    <property type="entry name" value="LysM"/>
    <property type="match status" value="4"/>
</dbReference>
<feature type="domain" description="LysM" evidence="6">
    <location>
        <begin position="436"/>
        <end position="485"/>
    </location>
</feature>
<dbReference type="InterPro" id="IPR018392">
    <property type="entry name" value="LysM"/>
</dbReference>
<feature type="domain" description="LysM" evidence="6">
    <location>
        <begin position="44"/>
        <end position="91"/>
    </location>
</feature>